<keyword evidence="5 12" id="KW-0812">Transmembrane</keyword>
<evidence type="ECO:0000256" key="12">
    <source>
        <dbReference type="SAM" id="Phobius"/>
    </source>
</evidence>
<feature type="transmembrane region" description="Helical" evidence="12">
    <location>
        <begin position="599"/>
        <end position="621"/>
    </location>
</feature>
<evidence type="ECO:0000256" key="11">
    <source>
        <dbReference type="ARBA" id="ARBA00023136"/>
    </source>
</evidence>
<keyword evidence="7" id="KW-0378">Hydrolase</keyword>
<organism evidence="14 15">
    <name type="scientific">Azospirillum melinis</name>
    <dbReference type="NCBI Taxonomy" id="328839"/>
    <lineage>
        <taxon>Bacteria</taxon>
        <taxon>Pseudomonadati</taxon>
        <taxon>Pseudomonadota</taxon>
        <taxon>Alphaproteobacteria</taxon>
        <taxon>Rhodospirillales</taxon>
        <taxon>Azospirillaceae</taxon>
        <taxon>Azospirillum</taxon>
    </lineage>
</organism>
<gene>
    <name evidence="14" type="ORF">GBZ48_33405</name>
</gene>
<feature type="transmembrane region" description="Helical" evidence="12">
    <location>
        <begin position="166"/>
        <end position="187"/>
    </location>
</feature>
<keyword evidence="3" id="KW-1003">Cell membrane</keyword>
<feature type="domain" description="Peptidase M48" evidence="13">
    <location>
        <begin position="355"/>
        <end position="520"/>
    </location>
</feature>
<keyword evidence="10 14" id="KW-0482">Metalloprotease</keyword>
<feature type="transmembrane region" description="Helical" evidence="12">
    <location>
        <begin position="64"/>
        <end position="84"/>
    </location>
</feature>
<keyword evidence="9 12" id="KW-1133">Transmembrane helix</keyword>
<feature type="transmembrane region" description="Helical" evidence="12">
    <location>
        <begin position="633"/>
        <end position="652"/>
    </location>
</feature>
<evidence type="ECO:0000256" key="3">
    <source>
        <dbReference type="ARBA" id="ARBA00022475"/>
    </source>
</evidence>
<feature type="transmembrane region" description="Helical" evidence="12">
    <location>
        <begin position="208"/>
        <end position="228"/>
    </location>
</feature>
<dbReference type="InterPro" id="IPR001915">
    <property type="entry name" value="Peptidase_M48"/>
</dbReference>
<evidence type="ECO:0000256" key="4">
    <source>
        <dbReference type="ARBA" id="ARBA00022670"/>
    </source>
</evidence>
<evidence type="ECO:0000256" key="2">
    <source>
        <dbReference type="ARBA" id="ARBA00004651"/>
    </source>
</evidence>
<dbReference type="PANTHER" id="PTHR43221">
    <property type="entry name" value="PROTEASE HTPX"/>
    <property type="match status" value="1"/>
</dbReference>
<name>A0ABX2KKG3_9PROT</name>
<keyword evidence="15" id="KW-1185">Reference proteome</keyword>
<evidence type="ECO:0000313" key="15">
    <source>
        <dbReference type="Proteomes" id="UP000605086"/>
    </source>
</evidence>
<reference evidence="14 15" key="1">
    <citation type="submission" date="2019-10" db="EMBL/GenBank/DDBJ databases">
        <title>Genome sequence of Azospirillum melinis.</title>
        <authorList>
            <person name="Ambrosini A."/>
            <person name="Sant'Anna F.H."/>
            <person name="Cassan F.D."/>
            <person name="Souza E.M."/>
            <person name="Passaglia L.M.P."/>
        </authorList>
    </citation>
    <scope>NUCLEOTIDE SEQUENCE [LARGE SCALE GENOMIC DNA]</scope>
    <source>
        <strain evidence="14 15">TMCY0552</strain>
    </source>
</reference>
<feature type="transmembrane region" description="Helical" evidence="12">
    <location>
        <begin position="248"/>
        <end position="268"/>
    </location>
</feature>
<dbReference type="Pfam" id="PF01435">
    <property type="entry name" value="Peptidase_M48"/>
    <property type="match status" value="1"/>
</dbReference>
<evidence type="ECO:0000256" key="10">
    <source>
        <dbReference type="ARBA" id="ARBA00023049"/>
    </source>
</evidence>
<dbReference type="EMBL" id="WHOS01000088">
    <property type="protein sequence ID" value="NUB04110.1"/>
    <property type="molecule type" value="Genomic_DNA"/>
</dbReference>
<protein>
    <submittedName>
        <fullName evidence="14">M48 family metalloprotease</fullName>
    </submittedName>
</protein>
<keyword evidence="4" id="KW-0645">Protease</keyword>
<dbReference type="InterPro" id="IPR050083">
    <property type="entry name" value="HtpX_protease"/>
</dbReference>
<evidence type="ECO:0000256" key="6">
    <source>
        <dbReference type="ARBA" id="ARBA00022723"/>
    </source>
</evidence>
<dbReference type="PANTHER" id="PTHR43221:SF1">
    <property type="entry name" value="PROTEASE HTPX"/>
    <property type="match status" value="1"/>
</dbReference>
<evidence type="ECO:0000256" key="8">
    <source>
        <dbReference type="ARBA" id="ARBA00022833"/>
    </source>
</evidence>
<evidence type="ECO:0000313" key="14">
    <source>
        <dbReference type="EMBL" id="NUB04110.1"/>
    </source>
</evidence>
<dbReference type="GO" id="GO:0008237">
    <property type="term" value="F:metallopeptidase activity"/>
    <property type="evidence" value="ECO:0007669"/>
    <property type="project" value="UniProtKB-KW"/>
</dbReference>
<evidence type="ECO:0000256" key="9">
    <source>
        <dbReference type="ARBA" id="ARBA00022989"/>
    </source>
</evidence>
<dbReference type="CDD" id="cd07328">
    <property type="entry name" value="M48_Ste24p_like"/>
    <property type="match status" value="1"/>
</dbReference>
<keyword evidence="6" id="KW-0479">Metal-binding</keyword>
<evidence type="ECO:0000256" key="5">
    <source>
        <dbReference type="ARBA" id="ARBA00022692"/>
    </source>
</evidence>
<keyword evidence="11 12" id="KW-0472">Membrane</keyword>
<dbReference type="Proteomes" id="UP000605086">
    <property type="component" value="Unassembled WGS sequence"/>
</dbReference>
<evidence type="ECO:0000256" key="1">
    <source>
        <dbReference type="ARBA" id="ARBA00001947"/>
    </source>
</evidence>
<comment type="caution">
    <text evidence="14">The sequence shown here is derived from an EMBL/GenBank/DDBJ whole genome shotgun (WGS) entry which is preliminary data.</text>
</comment>
<evidence type="ECO:0000259" key="13">
    <source>
        <dbReference type="Pfam" id="PF01435"/>
    </source>
</evidence>
<comment type="cofactor">
    <cofactor evidence="1">
        <name>Zn(2+)</name>
        <dbReference type="ChEBI" id="CHEBI:29105"/>
    </cofactor>
</comment>
<sequence>MMERRCSFRRDVKLLPPPGGWPCCAHYAILPRDTSMNGRSVVADAVASSGMAGTVRRAIRFPLWLVRVIWLLILPLSFVALGIWQEQRAAATLDEYRQAGQELPQVLAQLQQIEAKTPSAFVSMGGPDGRRMPVSMAVAGVRRAIETMEEGAEVSQIRYPLSWGTMAGGLLAFLAGLSGLLAARVSALRARRSREALIRSFDRLRRGLPFALAAVLVGLSIASVSASLFEAASLWFWDHLSTGSVKLFAAAVMLAGLAAYSAVMAVIAMRRVFDLYTVEPLDIRGLVVSRDEAPGLWRFVEDLATRHKALMPESILIGLTEGFFVTEAPVRPLGGERVLSGRTLHLPAPCLPLIGETELAAVIGHELAHFSGGDTTYSRRFAPIHAGLWRTLTALGERTGTGGFMLAPALHLGFHTLESFDLSVAQHRRQRELEADRRASLVSGPESVPLALLRNAALAPAIVETLNDAFSAPDTAGPDMMAEILRRVEDGLPNPATHLDECQPHPTDSHPPTALRISTLGVQLDERLLAHAARAPTAEDTNLPHRLFADWSGLCHTLTAAFLDEARQAHRLNREELEAAVAAVPAEHTVLYENGRPMIWAMAFIAAMFAAFTIGTTVFGRELGLGTDPGTKAFIGAVAGVGICMALGYAAWVRHKTKAPLMTLTPDALISARLREPIAWTDVGGMQVSAARRLALVLALHEKAPLPNRIGFSIYNKVNRRERTVVLEAMGIRGMKAAEFEALVSRYLTAAYARRRLAGD</sequence>
<evidence type="ECO:0000256" key="7">
    <source>
        <dbReference type="ARBA" id="ARBA00022801"/>
    </source>
</evidence>
<proteinExistence type="predicted"/>
<keyword evidence="8" id="KW-0862">Zinc</keyword>
<accession>A0ABX2KKG3</accession>
<comment type="subcellular location">
    <subcellularLocation>
        <location evidence="2">Cell membrane</location>
        <topology evidence="2">Multi-pass membrane protein</topology>
    </subcellularLocation>
</comment>